<name>F7T5D2_9BURK</name>
<evidence type="ECO:0000256" key="2">
    <source>
        <dbReference type="ARBA" id="ARBA00022989"/>
    </source>
</evidence>
<dbReference type="EMBL" id="AFRQ01000082">
    <property type="protein sequence ID" value="EGP44442.1"/>
    <property type="molecule type" value="Genomic_DNA"/>
</dbReference>
<evidence type="ECO:0000256" key="1">
    <source>
        <dbReference type="ARBA" id="ARBA00022692"/>
    </source>
</evidence>
<evidence type="ECO:0000256" key="3">
    <source>
        <dbReference type="ARBA" id="ARBA00023136"/>
    </source>
</evidence>
<feature type="transmembrane region" description="Helical" evidence="4">
    <location>
        <begin position="89"/>
        <end position="109"/>
    </location>
</feature>
<dbReference type="InterPro" id="IPR036259">
    <property type="entry name" value="MFS_trans_sf"/>
</dbReference>
<proteinExistence type="predicted"/>
<keyword evidence="1 4" id="KW-0812">Transmembrane</keyword>
<evidence type="ECO:0000313" key="5">
    <source>
        <dbReference type="EMBL" id="EGP44442.1"/>
    </source>
</evidence>
<dbReference type="GO" id="GO:0022857">
    <property type="term" value="F:transmembrane transporter activity"/>
    <property type="evidence" value="ECO:0007669"/>
    <property type="project" value="InterPro"/>
</dbReference>
<evidence type="ECO:0000313" key="6">
    <source>
        <dbReference type="Proteomes" id="UP000004853"/>
    </source>
</evidence>
<dbReference type="Pfam" id="PF07690">
    <property type="entry name" value="MFS_1"/>
    <property type="match status" value="1"/>
</dbReference>
<feature type="transmembrane region" description="Helical" evidence="4">
    <location>
        <begin position="23"/>
        <end position="47"/>
    </location>
</feature>
<dbReference type="eggNOG" id="COG2271">
    <property type="taxonomic scope" value="Bacteria"/>
</dbReference>
<keyword evidence="2 4" id="KW-1133">Transmembrane helix</keyword>
<evidence type="ECO:0000256" key="4">
    <source>
        <dbReference type="SAM" id="Phobius"/>
    </source>
</evidence>
<dbReference type="HOGENOM" id="CLU_2008578_0_0_4"/>
<accession>F7T5D2</accession>
<comment type="caution">
    <text evidence="5">The sequence shown here is derived from an EMBL/GenBank/DDBJ whole genome shotgun (WGS) entry which is preliminary data.</text>
</comment>
<organism evidence="5 6">
    <name type="scientific">Achromobacter insuavis AXX-A</name>
    <dbReference type="NCBI Taxonomy" id="1003200"/>
    <lineage>
        <taxon>Bacteria</taxon>
        <taxon>Pseudomonadati</taxon>
        <taxon>Pseudomonadota</taxon>
        <taxon>Betaproteobacteria</taxon>
        <taxon>Burkholderiales</taxon>
        <taxon>Alcaligenaceae</taxon>
        <taxon>Achromobacter</taxon>
    </lineage>
</organism>
<dbReference type="Gene3D" id="1.20.1250.20">
    <property type="entry name" value="MFS general substrate transporter like domains"/>
    <property type="match status" value="1"/>
</dbReference>
<feature type="transmembrane region" description="Helical" evidence="4">
    <location>
        <begin position="59"/>
        <end position="77"/>
    </location>
</feature>
<dbReference type="Proteomes" id="UP000004853">
    <property type="component" value="Unassembled WGS sequence"/>
</dbReference>
<feature type="non-terminal residue" evidence="5">
    <location>
        <position position="124"/>
    </location>
</feature>
<dbReference type="RefSeq" id="WP_006394131.1">
    <property type="nucleotide sequence ID" value="NZ_GL982453.1"/>
</dbReference>
<sequence length="124" mass="12717">MSLPAPALSAPAPVARPAHRWKVLAVGVAANVAFSAAAAGLPATAVFMRADYRLDNDALGLALGVLGLGVALFELPWGLLADRWGDRPVLLAGLGATAAALAWMSLCAARSTASRPPCGCWRWA</sequence>
<dbReference type="InterPro" id="IPR011701">
    <property type="entry name" value="MFS"/>
</dbReference>
<keyword evidence="3 4" id="KW-0472">Membrane</keyword>
<dbReference type="SUPFAM" id="SSF103473">
    <property type="entry name" value="MFS general substrate transporter"/>
    <property type="match status" value="1"/>
</dbReference>
<protein>
    <submittedName>
        <fullName evidence="5">Major facilitator superfamily MFS_1</fullName>
    </submittedName>
</protein>
<reference evidence="5 6" key="1">
    <citation type="submission" date="2011-06" db="EMBL/GenBank/DDBJ databases">
        <authorList>
            <person name="Bador J."/>
            <person name="Amoureux L."/>
            <person name="Neuwirth C."/>
        </authorList>
    </citation>
    <scope>NUCLEOTIDE SEQUENCE [LARGE SCALE GENOMIC DNA]</scope>
    <source>
        <strain evidence="5 6">AXX-A</strain>
    </source>
</reference>
<gene>
    <name evidence="5" type="ORF">AXXA_20788</name>
</gene>
<dbReference type="AlphaFoldDB" id="F7T5D2"/>